<dbReference type="Pfam" id="PF17836">
    <property type="entry name" value="PglD_N"/>
    <property type="match status" value="1"/>
</dbReference>
<dbReference type="PANTHER" id="PTHR43300">
    <property type="entry name" value="ACETYLTRANSFERASE"/>
    <property type="match status" value="1"/>
</dbReference>
<keyword evidence="2 7" id="KW-0808">Transferase</keyword>
<dbReference type="InterPro" id="IPR050179">
    <property type="entry name" value="Trans_hexapeptide_repeat"/>
</dbReference>
<gene>
    <name evidence="7" type="ORF">D5R81_06165</name>
</gene>
<dbReference type="NCBIfam" id="TIGR03570">
    <property type="entry name" value="NeuD_NnaD"/>
    <property type="match status" value="1"/>
</dbReference>
<dbReference type="SUPFAM" id="SSF51161">
    <property type="entry name" value="Trimeric LpxA-like enzymes"/>
    <property type="match status" value="1"/>
</dbReference>
<feature type="binding site" evidence="5">
    <location>
        <begin position="32"/>
        <end position="33"/>
    </location>
    <ligand>
        <name>substrate</name>
    </ligand>
</feature>
<dbReference type="PROSITE" id="PS00101">
    <property type="entry name" value="HEXAPEP_TRANSFERASES"/>
    <property type="match status" value="1"/>
</dbReference>
<dbReference type="RefSeq" id="WP_121852780.1">
    <property type="nucleotide sequence ID" value="NZ_CP037952.1"/>
</dbReference>
<evidence type="ECO:0000256" key="4">
    <source>
        <dbReference type="PIRSR" id="PIRSR620019-1"/>
    </source>
</evidence>
<dbReference type="EMBL" id="QYYH01000028">
    <property type="protein sequence ID" value="RJY18226.1"/>
    <property type="molecule type" value="Genomic_DNA"/>
</dbReference>
<name>A0A3A6U2I1_9GAMM</name>
<feature type="binding site" evidence="5">
    <location>
        <position position="144"/>
    </location>
    <ligand>
        <name>acetyl-CoA</name>
        <dbReference type="ChEBI" id="CHEBI:57288"/>
    </ligand>
</feature>
<dbReference type="PANTHER" id="PTHR43300:SF7">
    <property type="entry name" value="UDP-N-ACETYLBACILLOSAMINE N-ACETYLTRANSFERASE"/>
    <property type="match status" value="1"/>
</dbReference>
<sequence>MNSCAILGASGHGKVIAEIAELNGYKKVDFFDDTWPELKTVHHWLVLGNSERLLALVSQYDIVVIAIGDNTIRLKKQIEFQAKGANFSVLKHPSAIVSRYSELDVGTVVMANAVINSFASIGVASIVNTSATVDHDCKLGNGVHISPGVNLAGGVTVGELSWIGLGAQVKQLINIGDQVIVGAGSTVVNDISNNQIVIGTPAKPLDKFKEQTIKVSLC</sequence>
<dbReference type="Gene3D" id="2.160.10.10">
    <property type="entry name" value="Hexapeptide repeat proteins"/>
    <property type="match status" value="1"/>
</dbReference>
<keyword evidence="8" id="KW-1185">Reference proteome</keyword>
<feature type="domain" description="PglD N-terminal" evidence="6">
    <location>
        <begin position="5"/>
        <end position="75"/>
    </location>
</feature>
<dbReference type="GO" id="GO:0016740">
    <property type="term" value="F:transferase activity"/>
    <property type="evidence" value="ECO:0007669"/>
    <property type="project" value="UniProtKB-KW"/>
</dbReference>
<keyword evidence="3" id="KW-0677">Repeat</keyword>
<feature type="binding site" evidence="5">
    <location>
        <begin position="10"/>
        <end position="12"/>
    </location>
    <ligand>
        <name>substrate</name>
    </ligand>
</feature>
<proteinExistence type="inferred from homology"/>
<reference evidence="7 8" key="1">
    <citation type="submission" date="2018-09" db="EMBL/GenBank/DDBJ databases">
        <title>Phylogeny of the Shewanellaceae, and recommendation for two new genera, Pseudoshewanella and Parashewanella.</title>
        <authorList>
            <person name="Wang G."/>
        </authorList>
    </citation>
    <scope>NUCLEOTIDE SEQUENCE [LARGE SCALE GENOMIC DNA]</scope>
    <source>
        <strain evidence="7 8">KCTC 22492</strain>
    </source>
</reference>
<dbReference type="Proteomes" id="UP000273022">
    <property type="component" value="Unassembled WGS sequence"/>
</dbReference>
<dbReference type="InterPro" id="IPR011004">
    <property type="entry name" value="Trimer_LpxA-like_sf"/>
</dbReference>
<organism evidence="7 8">
    <name type="scientific">Parashewanella spongiae</name>
    <dbReference type="NCBI Taxonomy" id="342950"/>
    <lineage>
        <taxon>Bacteria</taxon>
        <taxon>Pseudomonadati</taxon>
        <taxon>Pseudomonadota</taxon>
        <taxon>Gammaproteobacteria</taxon>
        <taxon>Alteromonadales</taxon>
        <taxon>Shewanellaceae</taxon>
        <taxon>Parashewanella</taxon>
    </lineage>
</organism>
<evidence type="ECO:0000256" key="3">
    <source>
        <dbReference type="ARBA" id="ARBA00022737"/>
    </source>
</evidence>
<evidence type="ECO:0000313" key="7">
    <source>
        <dbReference type="EMBL" id="RJY18226.1"/>
    </source>
</evidence>
<dbReference type="InterPro" id="IPR041561">
    <property type="entry name" value="PglD_N"/>
</dbReference>
<dbReference type="CDD" id="cd03360">
    <property type="entry name" value="LbH_AT_putative"/>
    <property type="match status" value="1"/>
</dbReference>
<feature type="binding site" evidence="5">
    <location>
        <position position="68"/>
    </location>
    <ligand>
        <name>substrate</name>
    </ligand>
</feature>
<comment type="caution">
    <text evidence="7">The sequence shown here is derived from an EMBL/GenBank/DDBJ whole genome shotgun (WGS) entry which is preliminary data.</text>
</comment>
<evidence type="ECO:0000256" key="2">
    <source>
        <dbReference type="ARBA" id="ARBA00022679"/>
    </source>
</evidence>
<dbReference type="OrthoDB" id="9794407at2"/>
<dbReference type="InterPro" id="IPR020019">
    <property type="entry name" value="AcTrfase_PglD-like"/>
</dbReference>
<dbReference type="Gene3D" id="3.40.50.20">
    <property type="match status" value="1"/>
</dbReference>
<protein>
    <submittedName>
        <fullName evidence="7">Acetyltransferase</fullName>
    </submittedName>
</protein>
<accession>A0A3A6U2I1</accession>
<comment type="similarity">
    <text evidence="1">Belongs to the transferase hexapeptide repeat family.</text>
</comment>
<dbReference type="AlphaFoldDB" id="A0A3A6U2I1"/>
<evidence type="ECO:0000259" key="6">
    <source>
        <dbReference type="Pfam" id="PF17836"/>
    </source>
</evidence>
<evidence type="ECO:0000256" key="1">
    <source>
        <dbReference type="ARBA" id="ARBA00007274"/>
    </source>
</evidence>
<feature type="site" description="Increases basicity of active site His" evidence="4">
    <location>
        <position position="136"/>
    </location>
</feature>
<evidence type="ECO:0000313" key="8">
    <source>
        <dbReference type="Proteomes" id="UP000273022"/>
    </source>
</evidence>
<feature type="active site" description="Proton acceptor" evidence="4">
    <location>
        <position position="135"/>
    </location>
</feature>
<dbReference type="InterPro" id="IPR018357">
    <property type="entry name" value="Hexapep_transf_CS"/>
</dbReference>
<evidence type="ECO:0000256" key="5">
    <source>
        <dbReference type="PIRSR" id="PIRSR620019-2"/>
    </source>
</evidence>